<dbReference type="NCBIfam" id="NF003764">
    <property type="entry name" value="PRK05355.1"/>
    <property type="match status" value="1"/>
</dbReference>
<evidence type="ECO:0000256" key="4">
    <source>
        <dbReference type="ARBA" id="ARBA00022605"/>
    </source>
</evidence>
<comment type="subcellular location">
    <subcellularLocation>
        <location evidence="11">Cytoplasm</location>
    </subcellularLocation>
</comment>
<evidence type="ECO:0000256" key="9">
    <source>
        <dbReference type="ARBA" id="ARBA00047630"/>
    </source>
</evidence>
<keyword evidence="4 11" id="KW-0028">Amino-acid biosynthesis</keyword>
<feature type="binding site" evidence="11">
    <location>
        <position position="148"/>
    </location>
    <ligand>
        <name>pyridoxal 5'-phosphate</name>
        <dbReference type="ChEBI" id="CHEBI:597326"/>
    </ligand>
</feature>
<dbReference type="InterPro" id="IPR020578">
    <property type="entry name" value="Aminotrans_V_PyrdxlP_BS"/>
</dbReference>
<comment type="subunit">
    <text evidence="11">Homodimer.</text>
</comment>
<name>A0ABV7JHB9_9SPHI</name>
<evidence type="ECO:0000313" key="15">
    <source>
        <dbReference type="Proteomes" id="UP001595526"/>
    </source>
</evidence>
<dbReference type="EMBL" id="JBHRTA010000022">
    <property type="protein sequence ID" value="MFC3197416.1"/>
    <property type="molecule type" value="Genomic_DNA"/>
</dbReference>
<evidence type="ECO:0000313" key="14">
    <source>
        <dbReference type="EMBL" id="MFC3197416.1"/>
    </source>
</evidence>
<feature type="binding site" evidence="11">
    <location>
        <position position="167"/>
    </location>
    <ligand>
        <name>pyridoxal 5'-phosphate</name>
        <dbReference type="ChEBI" id="CHEBI:597326"/>
    </ligand>
</feature>
<keyword evidence="8 11" id="KW-0718">Serine biosynthesis</keyword>
<evidence type="ECO:0000256" key="1">
    <source>
        <dbReference type="ARBA" id="ARBA00005099"/>
    </source>
</evidence>
<comment type="similarity">
    <text evidence="2 11">Belongs to the class-V pyridoxal-phosphate-dependent aminotransferase family. SerC subfamily.</text>
</comment>
<evidence type="ECO:0000256" key="10">
    <source>
        <dbReference type="ARBA" id="ARBA00049007"/>
    </source>
</evidence>
<dbReference type="RefSeq" id="WP_379021077.1">
    <property type="nucleotide sequence ID" value="NZ_JBHRTA010000022.1"/>
</dbReference>
<dbReference type="NCBIfam" id="TIGR01364">
    <property type="entry name" value="serC_1"/>
    <property type="match status" value="1"/>
</dbReference>
<dbReference type="PIRSF" id="PIRSF000525">
    <property type="entry name" value="SerC"/>
    <property type="match status" value="1"/>
</dbReference>
<reference evidence="15" key="1">
    <citation type="journal article" date="2019" name="Int. J. Syst. Evol. Microbiol.">
        <title>The Global Catalogue of Microorganisms (GCM) 10K type strain sequencing project: providing services to taxonomists for standard genome sequencing and annotation.</title>
        <authorList>
            <consortium name="The Broad Institute Genomics Platform"/>
            <consortium name="The Broad Institute Genome Sequencing Center for Infectious Disease"/>
            <person name="Wu L."/>
            <person name="Ma J."/>
        </authorList>
    </citation>
    <scope>NUCLEOTIDE SEQUENCE [LARGE SCALE GENOMIC DNA]</scope>
    <source>
        <strain evidence="15">KCTC 52416</strain>
    </source>
</reference>
<accession>A0ABV7JHB9</accession>
<dbReference type="GO" id="GO:0004648">
    <property type="term" value="F:O-phospho-L-serine:2-oxoglutarate aminotransferase activity"/>
    <property type="evidence" value="ECO:0007669"/>
    <property type="project" value="UniProtKB-EC"/>
</dbReference>
<dbReference type="InterPro" id="IPR015421">
    <property type="entry name" value="PyrdxlP-dep_Trfase_major"/>
</dbReference>
<dbReference type="InterPro" id="IPR022278">
    <property type="entry name" value="Pser_aminoTfrase"/>
</dbReference>
<comment type="pathway">
    <text evidence="11">Cofactor biosynthesis; pyridoxine 5'-phosphate biosynthesis; pyridoxine 5'-phosphate from D-erythrose 4-phosphate: step 3/5.</text>
</comment>
<dbReference type="EC" id="2.6.1.52" evidence="11"/>
<dbReference type="HAMAP" id="MF_00160">
    <property type="entry name" value="SerC_aminotrans_5"/>
    <property type="match status" value="1"/>
</dbReference>
<feature type="domain" description="Aminotransferase class V" evidence="13">
    <location>
        <begin position="4"/>
        <end position="343"/>
    </location>
</feature>
<dbReference type="PANTHER" id="PTHR43247">
    <property type="entry name" value="PHOSPHOSERINE AMINOTRANSFERASE"/>
    <property type="match status" value="1"/>
</dbReference>
<dbReference type="PANTHER" id="PTHR43247:SF1">
    <property type="entry name" value="PHOSPHOSERINE AMINOTRANSFERASE"/>
    <property type="match status" value="1"/>
</dbReference>
<comment type="cofactor">
    <cofactor evidence="11">
        <name>pyridoxal 5'-phosphate</name>
        <dbReference type="ChEBI" id="CHEBI:597326"/>
    </cofactor>
    <text evidence="11">Binds 1 pyridoxal phosphate per subunit.</text>
</comment>
<keyword evidence="6 11" id="KW-0663">Pyridoxal phosphate</keyword>
<evidence type="ECO:0000259" key="13">
    <source>
        <dbReference type="Pfam" id="PF00266"/>
    </source>
</evidence>
<evidence type="ECO:0000256" key="12">
    <source>
        <dbReference type="RuleBase" id="RU004505"/>
    </source>
</evidence>
<evidence type="ECO:0000256" key="6">
    <source>
        <dbReference type="ARBA" id="ARBA00022898"/>
    </source>
</evidence>
<organism evidence="14 15">
    <name type="scientific">Parapedobacter deserti</name>
    <dbReference type="NCBI Taxonomy" id="1912957"/>
    <lineage>
        <taxon>Bacteria</taxon>
        <taxon>Pseudomonadati</taxon>
        <taxon>Bacteroidota</taxon>
        <taxon>Sphingobacteriia</taxon>
        <taxon>Sphingobacteriales</taxon>
        <taxon>Sphingobacteriaceae</taxon>
        <taxon>Parapedobacter</taxon>
    </lineage>
</organism>
<keyword evidence="3 11" id="KW-0032">Aminotransferase</keyword>
<dbReference type="Proteomes" id="UP001595526">
    <property type="component" value="Unassembled WGS sequence"/>
</dbReference>
<evidence type="ECO:0000256" key="8">
    <source>
        <dbReference type="ARBA" id="ARBA00023299"/>
    </source>
</evidence>
<dbReference type="Gene3D" id="3.40.640.10">
    <property type="entry name" value="Type I PLP-dependent aspartate aminotransferase-like (Major domain)"/>
    <property type="match status" value="1"/>
</dbReference>
<evidence type="ECO:0000256" key="5">
    <source>
        <dbReference type="ARBA" id="ARBA00022679"/>
    </source>
</evidence>
<evidence type="ECO:0000256" key="2">
    <source>
        <dbReference type="ARBA" id="ARBA00006904"/>
    </source>
</evidence>
<keyword evidence="7 11" id="KW-0664">Pyridoxine biosynthesis</keyword>
<feature type="binding site" evidence="11">
    <location>
        <position position="40"/>
    </location>
    <ligand>
        <name>L-glutamate</name>
        <dbReference type="ChEBI" id="CHEBI:29985"/>
    </ligand>
</feature>
<comment type="catalytic activity">
    <reaction evidence="10 11 12">
        <text>O-phospho-L-serine + 2-oxoglutarate = 3-phosphooxypyruvate + L-glutamate</text>
        <dbReference type="Rhea" id="RHEA:14329"/>
        <dbReference type="ChEBI" id="CHEBI:16810"/>
        <dbReference type="ChEBI" id="CHEBI:18110"/>
        <dbReference type="ChEBI" id="CHEBI:29985"/>
        <dbReference type="ChEBI" id="CHEBI:57524"/>
        <dbReference type="EC" id="2.6.1.52"/>
    </reaction>
</comment>
<comment type="caution">
    <text evidence="11">Lacks conserved residue(s) required for the propagation of feature annotation.</text>
</comment>
<comment type="catalytic activity">
    <reaction evidence="9 11">
        <text>4-(phosphooxy)-L-threonine + 2-oxoglutarate = (R)-3-hydroxy-2-oxo-4-phosphooxybutanoate + L-glutamate</text>
        <dbReference type="Rhea" id="RHEA:16573"/>
        <dbReference type="ChEBI" id="CHEBI:16810"/>
        <dbReference type="ChEBI" id="CHEBI:29985"/>
        <dbReference type="ChEBI" id="CHEBI:58452"/>
        <dbReference type="ChEBI" id="CHEBI:58538"/>
        <dbReference type="EC" id="2.6.1.52"/>
    </reaction>
</comment>
<keyword evidence="5 11" id="KW-0808">Transferase</keyword>
<dbReference type="InterPro" id="IPR015422">
    <property type="entry name" value="PyrdxlP-dep_Trfase_small"/>
</dbReference>
<dbReference type="PROSITE" id="PS00595">
    <property type="entry name" value="AA_TRANSFER_CLASS_5"/>
    <property type="match status" value="1"/>
</dbReference>
<dbReference type="Pfam" id="PF00266">
    <property type="entry name" value="Aminotran_5"/>
    <property type="match status" value="1"/>
</dbReference>
<dbReference type="SUPFAM" id="SSF53383">
    <property type="entry name" value="PLP-dependent transferases"/>
    <property type="match status" value="1"/>
</dbReference>
<feature type="binding site" evidence="11">
    <location>
        <position position="100"/>
    </location>
    <ligand>
        <name>pyridoxal 5'-phosphate</name>
        <dbReference type="ChEBI" id="CHEBI:597326"/>
    </ligand>
</feature>
<gene>
    <name evidence="11 14" type="primary">serC</name>
    <name evidence="14" type="ORF">ACFOET_07310</name>
</gene>
<feature type="binding site" evidence="11">
    <location>
        <begin position="232"/>
        <end position="233"/>
    </location>
    <ligand>
        <name>pyridoxal 5'-phosphate</name>
        <dbReference type="ChEBI" id="CHEBI:597326"/>
    </ligand>
</feature>
<evidence type="ECO:0000256" key="11">
    <source>
        <dbReference type="HAMAP-Rule" id="MF_00160"/>
    </source>
</evidence>
<feature type="modified residue" description="N6-(pyridoxal phosphate)lysine" evidence="11">
    <location>
        <position position="191"/>
    </location>
</feature>
<proteinExistence type="inferred from homology"/>
<evidence type="ECO:0000256" key="7">
    <source>
        <dbReference type="ARBA" id="ARBA00023096"/>
    </source>
</evidence>
<keyword evidence="11" id="KW-0963">Cytoplasm</keyword>
<comment type="function">
    <text evidence="11">Catalyzes the reversible conversion of 3-phosphohydroxypyruvate to phosphoserine and of 3-hydroxy-2-oxo-4-phosphonooxybutanoate to phosphohydroxythreonine.</text>
</comment>
<protein>
    <recommendedName>
        <fullName evidence="11">Phosphoserine aminotransferase</fullName>
        <ecNumber evidence="11">2.6.1.52</ecNumber>
    </recommendedName>
    <alternativeName>
        <fullName evidence="11">Phosphohydroxythreonine aminotransferase</fullName>
        <shortName evidence="11">PSAT</shortName>
    </alternativeName>
</protein>
<evidence type="ECO:0000256" key="3">
    <source>
        <dbReference type="ARBA" id="ARBA00022576"/>
    </source>
</evidence>
<sequence length="355" mass="38958">MKHNFGAGPCILPQEVFQEASQAVLNFNDTGLSILEISHRSKEFEAVIAEAERLVRELLSVPTGYSVLFLQGGASTQFAMVPLNLLPEGRKCAYLDTGTWASKAIKEARKVGEVTVVASSADANYTYIPKAYEVPADAAYFHFTSNNTIFGTEMLETPKADVPLVSDMSSDILSRKVNVADYGLIYAGAQKNMGPAGVTLVIVKDELLGKVGRTLPSIFDYQTHIGSGSMYNTPPVFSIYVSMLNLRWLKNKGGVKVIEQENIIKARTLYDEIDRNPLFRGTAVVEDRSRMNVTFITEDKAHEAAFLELAKERNLVGLKGHRSVGGFRASIYNALSIAGVNALVDAMQEFEEKTK</sequence>
<keyword evidence="15" id="KW-1185">Reference proteome</keyword>
<feature type="binding site" evidence="11">
    <location>
        <begin position="74"/>
        <end position="75"/>
    </location>
    <ligand>
        <name>pyridoxal 5'-phosphate</name>
        <dbReference type="ChEBI" id="CHEBI:597326"/>
    </ligand>
</feature>
<dbReference type="InterPro" id="IPR000192">
    <property type="entry name" value="Aminotrans_V_dom"/>
</dbReference>
<comment type="caution">
    <text evidence="14">The sequence shown here is derived from an EMBL/GenBank/DDBJ whole genome shotgun (WGS) entry which is preliminary data.</text>
</comment>
<comment type="pathway">
    <text evidence="1 11 12">Amino-acid biosynthesis; L-serine biosynthesis; L-serine from 3-phospho-D-glycerate: step 2/3.</text>
</comment>
<dbReference type="InterPro" id="IPR015424">
    <property type="entry name" value="PyrdxlP-dep_Trfase"/>
</dbReference>
<feature type="binding site" evidence="11">
    <location>
        <position position="190"/>
    </location>
    <ligand>
        <name>pyridoxal 5'-phosphate</name>
        <dbReference type="ChEBI" id="CHEBI:597326"/>
    </ligand>
</feature>
<dbReference type="Gene3D" id="3.90.1150.10">
    <property type="entry name" value="Aspartate Aminotransferase, domain 1"/>
    <property type="match status" value="1"/>
</dbReference>